<dbReference type="Pfam" id="PF16314">
    <property type="entry name" value="DUF4954"/>
    <property type="match status" value="1"/>
</dbReference>
<protein>
    <recommendedName>
        <fullName evidence="4">DUF4954 domain-containing protein</fullName>
    </recommendedName>
</protein>
<reference evidence="3" key="1">
    <citation type="journal article" date="2021" name="Proc. Natl. Acad. Sci. U.S.A.">
        <title>A Catalog of Tens of Thousands of Viruses from Human Metagenomes Reveals Hidden Associations with Chronic Diseases.</title>
        <authorList>
            <person name="Tisza M.J."/>
            <person name="Buck C.B."/>
        </authorList>
    </citation>
    <scope>NUCLEOTIDE SEQUENCE</scope>
    <source>
        <strain evidence="3">CtBLh2</strain>
    </source>
</reference>
<sequence length="577" mass="63095">MASFRHPTPEEIAALEALGNSAEAWSQIRVTEDFRPHQLLQARLEGIVEIGPGARVIRSRVSNYRIGEGSLVEGVTALECRSRSSFGNGVPVATMNECGGRTVKIFDTMSAQIAYLMAVYRHRPQAIAALERMIDAHAGNRTSEMGEVGRNCRIVGARFIREVRIGDNVTVDGASMLCNGTLCDGVRIGVDVKAYDFIAAEGARIDNGATVERCFVGENCRLDKGFSAAESLFFANSHCENGEAASIFAGPYTVSHHKSSLLIAGMFSFFNAGSGSNQSNHLFKSGAVHQAVHPRGCKFASGAYVMSPALEGAFTMVMGHHTHHHDTSAFPFSYLIEKQERSFLMPGANLTSYGTVRDLEKWPARDGRTVQRDAINFEACNPYLTGAMLQAVDALHGLEEQDPDAAEYPCNKTVIRAAALRRGLKLYNKAIVAALGQMLDRGESSERYDGGGRWLDIAGQYVTKREVETLLDALEEGRLTTPAEVDNRFRVFFVHYDDYAHSWAEQTCAALLGHTPSVGELNDFIAAGRNAADTLRRMTDADRERDCAPELSVSYGLDGDDNDRMADYRAVRGLNEP</sequence>
<dbReference type="SUPFAM" id="SSF51161">
    <property type="entry name" value="Trimeric LpxA-like enzymes"/>
    <property type="match status" value="1"/>
</dbReference>
<dbReference type="InterPro" id="IPR011004">
    <property type="entry name" value="Trimer_LpxA-like_sf"/>
</dbReference>
<evidence type="ECO:0000259" key="1">
    <source>
        <dbReference type="Pfam" id="PF16314"/>
    </source>
</evidence>
<organism evidence="3">
    <name type="scientific">Siphoviridae sp. ctBLh2</name>
    <dbReference type="NCBI Taxonomy" id="2827803"/>
    <lineage>
        <taxon>Viruses</taxon>
        <taxon>Duplodnaviria</taxon>
        <taxon>Heunggongvirae</taxon>
        <taxon>Uroviricota</taxon>
        <taxon>Caudoviricetes</taxon>
    </lineage>
</organism>
<dbReference type="Pfam" id="PF20683">
    <property type="entry name" value="DUF6819"/>
    <property type="match status" value="1"/>
</dbReference>
<dbReference type="EMBL" id="BK032514">
    <property type="protein sequence ID" value="DAF45571.1"/>
    <property type="molecule type" value="Genomic_DNA"/>
</dbReference>
<evidence type="ECO:0000313" key="3">
    <source>
        <dbReference type="EMBL" id="DAF45571.1"/>
    </source>
</evidence>
<dbReference type="InterPro" id="IPR032533">
    <property type="entry name" value="DUF4954"/>
</dbReference>
<evidence type="ECO:0008006" key="4">
    <source>
        <dbReference type="Google" id="ProtNLM"/>
    </source>
</evidence>
<dbReference type="Gene3D" id="2.160.10.10">
    <property type="entry name" value="Hexapeptide repeat proteins"/>
    <property type="match status" value="1"/>
</dbReference>
<name>A0A8S5S424_9CAUD</name>
<accession>A0A8S5S424</accession>
<feature type="domain" description="DUF4954" evidence="1">
    <location>
        <begin position="57"/>
        <end position="398"/>
    </location>
</feature>
<proteinExistence type="predicted"/>
<evidence type="ECO:0000259" key="2">
    <source>
        <dbReference type="Pfam" id="PF20683"/>
    </source>
</evidence>
<feature type="domain" description="DUF6819" evidence="2">
    <location>
        <begin position="446"/>
        <end position="574"/>
    </location>
</feature>
<dbReference type="InterPro" id="IPR049208">
    <property type="entry name" value="DUF6819"/>
</dbReference>